<accession>A0AAD7C211</accession>
<proteinExistence type="predicted"/>
<name>A0AAD7C211_9AGAR</name>
<dbReference type="EMBL" id="JARKIF010000006">
    <property type="protein sequence ID" value="KAJ7636717.1"/>
    <property type="molecule type" value="Genomic_DNA"/>
</dbReference>
<evidence type="ECO:0000256" key="1">
    <source>
        <dbReference type="SAM" id="MobiDB-lite"/>
    </source>
</evidence>
<feature type="region of interest" description="Disordered" evidence="1">
    <location>
        <begin position="1"/>
        <end position="93"/>
    </location>
</feature>
<protein>
    <submittedName>
        <fullName evidence="2">Uncharacterized protein</fullName>
    </submittedName>
</protein>
<feature type="compositionally biased region" description="Acidic residues" evidence="1">
    <location>
        <begin position="58"/>
        <end position="77"/>
    </location>
</feature>
<dbReference type="AlphaFoldDB" id="A0AAD7C211"/>
<organism evidence="2 3">
    <name type="scientific">Roridomyces roridus</name>
    <dbReference type="NCBI Taxonomy" id="1738132"/>
    <lineage>
        <taxon>Eukaryota</taxon>
        <taxon>Fungi</taxon>
        <taxon>Dikarya</taxon>
        <taxon>Basidiomycota</taxon>
        <taxon>Agaricomycotina</taxon>
        <taxon>Agaricomycetes</taxon>
        <taxon>Agaricomycetidae</taxon>
        <taxon>Agaricales</taxon>
        <taxon>Marasmiineae</taxon>
        <taxon>Mycenaceae</taxon>
        <taxon>Roridomyces</taxon>
    </lineage>
</organism>
<dbReference type="Proteomes" id="UP001221142">
    <property type="component" value="Unassembled WGS sequence"/>
</dbReference>
<feature type="compositionally biased region" description="Low complexity" evidence="1">
    <location>
        <begin position="1"/>
        <end position="24"/>
    </location>
</feature>
<keyword evidence="3" id="KW-1185">Reference proteome</keyword>
<sequence>MAQSKKTTTETPKAATPAATSTKPVRNKTPTAKAQALVKAHKSKKKDDADINDVSSSDSDEDSDKDGDEDDEMDGEGDAARQGKKVPKTLAFDWSDPQLSEQLLAEIIGDAGIKRALYPPPGPNPSTKNGGGQTKVASYFELLPKSILPGPSTA</sequence>
<evidence type="ECO:0000313" key="3">
    <source>
        <dbReference type="Proteomes" id="UP001221142"/>
    </source>
</evidence>
<gene>
    <name evidence="2" type="ORF">FB45DRAFT_1024817</name>
</gene>
<reference evidence="2" key="1">
    <citation type="submission" date="2023-03" db="EMBL/GenBank/DDBJ databases">
        <title>Massive genome expansion in bonnet fungi (Mycena s.s.) driven by repeated elements and novel gene families across ecological guilds.</title>
        <authorList>
            <consortium name="Lawrence Berkeley National Laboratory"/>
            <person name="Harder C.B."/>
            <person name="Miyauchi S."/>
            <person name="Viragh M."/>
            <person name="Kuo A."/>
            <person name="Thoen E."/>
            <person name="Andreopoulos B."/>
            <person name="Lu D."/>
            <person name="Skrede I."/>
            <person name="Drula E."/>
            <person name="Henrissat B."/>
            <person name="Morin E."/>
            <person name="Kohler A."/>
            <person name="Barry K."/>
            <person name="LaButti K."/>
            <person name="Morin E."/>
            <person name="Salamov A."/>
            <person name="Lipzen A."/>
            <person name="Mereny Z."/>
            <person name="Hegedus B."/>
            <person name="Baldrian P."/>
            <person name="Stursova M."/>
            <person name="Weitz H."/>
            <person name="Taylor A."/>
            <person name="Grigoriev I.V."/>
            <person name="Nagy L.G."/>
            <person name="Martin F."/>
            <person name="Kauserud H."/>
        </authorList>
    </citation>
    <scope>NUCLEOTIDE SEQUENCE</scope>
    <source>
        <strain evidence="2">9284</strain>
    </source>
</reference>
<evidence type="ECO:0000313" key="2">
    <source>
        <dbReference type="EMBL" id="KAJ7636717.1"/>
    </source>
</evidence>
<comment type="caution">
    <text evidence="2">The sequence shown here is derived from an EMBL/GenBank/DDBJ whole genome shotgun (WGS) entry which is preliminary data.</text>
</comment>